<keyword evidence="1 4" id="KW-0349">Heme</keyword>
<dbReference type="KEGG" id="rpc:RPC_3207"/>
<evidence type="ECO:0000313" key="7">
    <source>
        <dbReference type="EMBL" id="ABD88749.1"/>
    </source>
</evidence>
<keyword evidence="2 4" id="KW-0479">Metal-binding</keyword>
<dbReference type="GO" id="GO:0020037">
    <property type="term" value="F:heme binding"/>
    <property type="evidence" value="ECO:0007669"/>
    <property type="project" value="InterPro"/>
</dbReference>
<feature type="chain" id="PRO_5004199708" evidence="5">
    <location>
        <begin position="23"/>
        <end position="104"/>
    </location>
</feature>
<accession>Q212D7</accession>
<feature type="domain" description="Cytochrome c" evidence="6">
    <location>
        <begin position="23"/>
        <end position="102"/>
    </location>
</feature>
<dbReference type="STRING" id="316056.RPC_3207"/>
<dbReference type="InterPro" id="IPR036909">
    <property type="entry name" value="Cyt_c-like_dom_sf"/>
</dbReference>
<evidence type="ECO:0000256" key="4">
    <source>
        <dbReference type="PROSITE-ProRule" id="PRU00433"/>
    </source>
</evidence>
<evidence type="ECO:0000259" key="6">
    <source>
        <dbReference type="PROSITE" id="PS51007"/>
    </source>
</evidence>
<name>Q212D7_RHOPB</name>
<evidence type="ECO:0000256" key="5">
    <source>
        <dbReference type="SAM" id="SignalP"/>
    </source>
</evidence>
<dbReference type="eggNOG" id="COG2010">
    <property type="taxonomic scope" value="Bacteria"/>
</dbReference>
<evidence type="ECO:0000256" key="1">
    <source>
        <dbReference type="ARBA" id="ARBA00022617"/>
    </source>
</evidence>
<dbReference type="InterPro" id="IPR009056">
    <property type="entry name" value="Cyt_c-like_dom"/>
</dbReference>
<dbReference type="GO" id="GO:0009055">
    <property type="term" value="F:electron transfer activity"/>
    <property type="evidence" value="ECO:0007669"/>
    <property type="project" value="InterPro"/>
</dbReference>
<dbReference type="EMBL" id="CP000301">
    <property type="protein sequence ID" value="ABD88749.1"/>
    <property type="molecule type" value="Genomic_DNA"/>
</dbReference>
<evidence type="ECO:0000256" key="3">
    <source>
        <dbReference type="ARBA" id="ARBA00023004"/>
    </source>
</evidence>
<organism evidence="7">
    <name type="scientific">Rhodopseudomonas palustris (strain BisB18)</name>
    <dbReference type="NCBI Taxonomy" id="316056"/>
    <lineage>
        <taxon>Bacteria</taxon>
        <taxon>Pseudomonadati</taxon>
        <taxon>Pseudomonadota</taxon>
        <taxon>Alphaproteobacteria</taxon>
        <taxon>Hyphomicrobiales</taxon>
        <taxon>Nitrobacteraceae</taxon>
        <taxon>Rhodopseudomonas</taxon>
    </lineage>
</organism>
<dbReference type="GO" id="GO:0046872">
    <property type="term" value="F:metal ion binding"/>
    <property type="evidence" value="ECO:0007669"/>
    <property type="project" value="UniProtKB-KW"/>
</dbReference>
<keyword evidence="5" id="KW-0732">Signal</keyword>
<dbReference type="PROSITE" id="PS51007">
    <property type="entry name" value="CYTC"/>
    <property type="match status" value="1"/>
</dbReference>
<keyword evidence="3 4" id="KW-0408">Iron</keyword>
<dbReference type="SUPFAM" id="SSF46626">
    <property type="entry name" value="Cytochrome c"/>
    <property type="match status" value="1"/>
</dbReference>
<sequence length="104" mass="11435">MRALAFVVTLMNLCWAGGPLLAADADNGRTLAERWCVGCHVVSGEQRKGTDIAPSFASIAERSNFNEEKLAFFLLEPHPVMPSMALSRDEARNLSAYIAEQKRP</sequence>
<dbReference type="OrthoDB" id="7873796at2"/>
<reference evidence="7" key="1">
    <citation type="submission" date="2006-03" db="EMBL/GenBank/DDBJ databases">
        <title>Complete sequence of Rhodopseudomonas palustris BisB18.</title>
        <authorList>
            <consortium name="US DOE Joint Genome Institute"/>
            <person name="Copeland A."/>
            <person name="Lucas S."/>
            <person name="Lapidus A."/>
            <person name="Barry K."/>
            <person name="Detter J.C."/>
            <person name="Glavina del Rio T."/>
            <person name="Hammon N."/>
            <person name="Israni S."/>
            <person name="Dalin E."/>
            <person name="Tice H."/>
            <person name="Pitluck S."/>
            <person name="Chain P."/>
            <person name="Malfatti S."/>
            <person name="Shin M."/>
            <person name="Vergez L."/>
            <person name="Schmutz J."/>
            <person name="Larimer F."/>
            <person name="Land M."/>
            <person name="Hauser L."/>
            <person name="Pelletier D.A."/>
            <person name="Kyrpides N."/>
            <person name="Anderson I."/>
            <person name="Oda Y."/>
            <person name="Harwood C.S."/>
            <person name="Richardson P."/>
        </authorList>
    </citation>
    <scope>NUCLEOTIDE SEQUENCE [LARGE SCALE GENOMIC DNA]</scope>
    <source>
        <strain evidence="7">BisB18</strain>
    </source>
</reference>
<dbReference type="HOGENOM" id="CLU_133116_1_1_5"/>
<dbReference type="Gene3D" id="1.10.760.10">
    <property type="entry name" value="Cytochrome c-like domain"/>
    <property type="match status" value="1"/>
</dbReference>
<dbReference type="RefSeq" id="WP_011473638.1">
    <property type="nucleotide sequence ID" value="NC_007925.1"/>
</dbReference>
<evidence type="ECO:0000256" key="2">
    <source>
        <dbReference type="ARBA" id="ARBA00022723"/>
    </source>
</evidence>
<feature type="signal peptide" evidence="5">
    <location>
        <begin position="1"/>
        <end position="22"/>
    </location>
</feature>
<dbReference type="AlphaFoldDB" id="Q212D7"/>
<gene>
    <name evidence="7" type="ordered locus">RPC_3207</name>
</gene>
<proteinExistence type="predicted"/>
<protein>
    <submittedName>
        <fullName evidence="7">Putative cytochrome C</fullName>
    </submittedName>
</protein>
<dbReference type="Pfam" id="PF13442">
    <property type="entry name" value="Cytochrome_CBB3"/>
    <property type="match status" value="1"/>
</dbReference>